<accession>A0A8H3ITJ9</accession>
<dbReference type="AlphaFoldDB" id="A0A8H3ITJ9"/>
<proteinExistence type="predicted"/>
<sequence length="135" mass="14931">MAFLQEQISLHGEEAHPLDGGLEYDLGDGLEILIRKMPEDPYGLAWSELQAVVVGLWDYIVAGSRYRPVTFDILDTENDVQIGWGHIVKDFLSNRTAKRGLQILYRQYKGPSTGSGGSQESSHCIDRDGSEGYGG</sequence>
<feature type="compositionally biased region" description="Basic and acidic residues" evidence="1">
    <location>
        <begin position="123"/>
        <end position="135"/>
    </location>
</feature>
<evidence type="ECO:0000256" key="1">
    <source>
        <dbReference type="SAM" id="MobiDB-lite"/>
    </source>
</evidence>
<organism evidence="2 3">
    <name type="scientific">Imshaugia aleurites</name>
    <dbReference type="NCBI Taxonomy" id="172621"/>
    <lineage>
        <taxon>Eukaryota</taxon>
        <taxon>Fungi</taxon>
        <taxon>Dikarya</taxon>
        <taxon>Ascomycota</taxon>
        <taxon>Pezizomycotina</taxon>
        <taxon>Lecanoromycetes</taxon>
        <taxon>OSLEUM clade</taxon>
        <taxon>Lecanoromycetidae</taxon>
        <taxon>Lecanorales</taxon>
        <taxon>Lecanorineae</taxon>
        <taxon>Parmeliaceae</taxon>
        <taxon>Imshaugia</taxon>
    </lineage>
</organism>
<evidence type="ECO:0000313" key="3">
    <source>
        <dbReference type="Proteomes" id="UP000664534"/>
    </source>
</evidence>
<name>A0A8H3ITJ9_9LECA</name>
<reference evidence="2" key="1">
    <citation type="submission" date="2021-03" db="EMBL/GenBank/DDBJ databases">
        <authorList>
            <person name="Tagirdzhanova G."/>
        </authorList>
    </citation>
    <scope>NUCLEOTIDE SEQUENCE</scope>
</reference>
<keyword evidence="3" id="KW-1185">Reference proteome</keyword>
<gene>
    <name evidence="2" type="ORF">IMSHALPRED_008647</name>
</gene>
<feature type="region of interest" description="Disordered" evidence="1">
    <location>
        <begin position="111"/>
        <end position="135"/>
    </location>
</feature>
<protein>
    <submittedName>
        <fullName evidence="2">Uncharacterized protein</fullName>
    </submittedName>
</protein>
<dbReference type="OrthoDB" id="5354381at2759"/>
<dbReference type="Proteomes" id="UP000664534">
    <property type="component" value="Unassembled WGS sequence"/>
</dbReference>
<evidence type="ECO:0000313" key="2">
    <source>
        <dbReference type="EMBL" id="CAF9931508.1"/>
    </source>
</evidence>
<dbReference type="EMBL" id="CAJPDT010000061">
    <property type="protein sequence ID" value="CAF9931508.1"/>
    <property type="molecule type" value="Genomic_DNA"/>
</dbReference>
<comment type="caution">
    <text evidence="2">The sequence shown here is derived from an EMBL/GenBank/DDBJ whole genome shotgun (WGS) entry which is preliminary data.</text>
</comment>